<feature type="domain" description="C2H2-type" evidence="3">
    <location>
        <begin position="320"/>
        <end position="348"/>
    </location>
</feature>
<dbReference type="PROSITE" id="PS50157">
    <property type="entry name" value="ZINC_FINGER_C2H2_2"/>
    <property type="match status" value="3"/>
</dbReference>
<organism evidence="4 5">
    <name type="scientific">Laodelphax striatellus</name>
    <name type="common">Small brown planthopper</name>
    <name type="synonym">Delphax striatella</name>
    <dbReference type="NCBI Taxonomy" id="195883"/>
    <lineage>
        <taxon>Eukaryota</taxon>
        <taxon>Metazoa</taxon>
        <taxon>Ecdysozoa</taxon>
        <taxon>Arthropoda</taxon>
        <taxon>Hexapoda</taxon>
        <taxon>Insecta</taxon>
        <taxon>Pterygota</taxon>
        <taxon>Neoptera</taxon>
        <taxon>Paraneoptera</taxon>
        <taxon>Hemiptera</taxon>
        <taxon>Auchenorrhyncha</taxon>
        <taxon>Fulgoroidea</taxon>
        <taxon>Delphacidae</taxon>
        <taxon>Criomorphinae</taxon>
        <taxon>Laodelphax</taxon>
    </lineage>
</organism>
<evidence type="ECO:0000256" key="1">
    <source>
        <dbReference type="PROSITE-ProRule" id="PRU00042"/>
    </source>
</evidence>
<dbReference type="PANTHER" id="PTHR21020:SF0">
    <property type="entry name" value="ZINC FINGER PROTEIN 800"/>
    <property type="match status" value="1"/>
</dbReference>
<feature type="compositionally biased region" description="Low complexity" evidence="2">
    <location>
        <begin position="512"/>
        <end position="528"/>
    </location>
</feature>
<keyword evidence="1" id="KW-0863">Zinc-finger</keyword>
<dbReference type="AlphaFoldDB" id="A0A482X043"/>
<accession>A0A482X043</accession>
<feature type="region of interest" description="Disordered" evidence="2">
    <location>
        <begin position="478"/>
        <end position="585"/>
    </location>
</feature>
<sequence length="1040" mass="113442">MFSYVFIMKSVIQCNHFGPRGSYDAVGWLGAIPVLEHPSELRKPFQGPKCGAGYCGLEVTMTKPNSSGGGGGSSRPSRSGKPLPPAVNGGGKKPLRAVRALKQPDNSVLRPPLETSVAGLRQAVRLFETSTPEVVHLMSFECDIIYECRVCKNLFRSVANFISHKRIYCTRRFNHVQNSQVVEDHTLLMDGCDEPPQLTAPTRITARQDLTTIVQQASMAQYYRDAEDKVAQREQTRFDATVHLQPIDNTTYGVSELQNLMMMKEGVTLGPDGKILPNGSRLALEPDSSSSSLVTPEKTPKAKQCPPSAHEEHTLSHHEHICGLCKIKFSSKKTLSHHTRNVHCSFRVAYTCPCCTNFFTNTWSVMRHLARVHRKTNDQVRRLRPQIQKKQVHAEKLLKKQGDASNKSSPTGSTSSSNNKRLAATPDKSELASSEVVKKGSTEVLRCAGCRRQFERQAAFQSHTQICHKRLALFGGGGSGEKCGSSKMASPKPSNSSEKRIGIQLRVNYCKSATGASPSPSPVATTSPKSRRSERHKNEAAPCVDRRASLQLTPLSSRHSSKERLCENGSAPASAPPSRPKIDTKLKTKKIESISRLLMEAIGGGASNCLPIINGVKHCDNDDDHTNLVVPKQDNDAGDKCSRSSSCSASVAAGDSEKTRDADSRSSSGRVSRSRTGGRLSSADVSKAEDDAPLMKELVVEVNGVQHEGDEAGGQLSPSKEGVIRVLTRYQLKSICKKDDVKEEVVDEGEEVKSSEVDVEPEQLQVDRLREMFRTNILYKSLQCLVCLEKMKNIVELKNHVAEHFGCNHFRCTFAQCSFVTYARGECIRHVMRAHLKQNERHLAAGYIGKVDDKKTDSEQENAIPKPNGSQTLQKSSAVARRKRSLPLKKDSPPKNGGGGGGGGGNSVKQESADAAEGDQTKAKSGNNAKKRKLNAEVGGDSSAAAPQATGNEPAQLPSEKVEMTAPGASDSDEDATRGEAEEEEEECKWSPRSFRGFTDDGDGATIKEAAASRRRHSELEQCNIRTMVMNVIFGPDHAK</sequence>
<feature type="domain" description="C2H2-type" evidence="3">
    <location>
        <begin position="350"/>
        <end position="378"/>
    </location>
</feature>
<dbReference type="OrthoDB" id="10066279at2759"/>
<feature type="compositionally biased region" description="Basic and acidic residues" evidence="2">
    <location>
        <begin position="655"/>
        <end position="664"/>
    </location>
</feature>
<feature type="region of interest" description="Disordered" evidence="2">
    <location>
        <begin position="65"/>
        <end position="92"/>
    </location>
</feature>
<dbReference type="STRING" id="195883.A0A482X043"/>
<keyword evidence="1" id="KW-0862">Zinc</keyword>
<gene>
    <name evidence="4" type="ORF">LSTR_LSTR012949</name>
</gene>
<comment type="caution">
    <text evidence="4">The sequence shown here is derived from an EMBL/GenBank/DDBJ whole genome shotgun (WGS) entry which is preliminary data.</text>
</comment>
<dbReference type="InterPro" id="IPR039149">
    <property type="entry name" value="ZNF800"/>
</dbReference>
<feature type="region of interest" description="Disordered" evidence="2">
    <location>
        <begin position="854"/>
        <end position="1004"/>
    </location>
</feature>
<feature type="compositionally biased region" description="Basic and acidic residues" evidence="2">
    <location>
        <begin position="392"/>
        <end position="402"/>
    </location>
</feature>
<dbReference type="InParanoid" id="A0A482X043"/>
<dbReference type="SMART" id="SM00355">
    <property type="entry name" value="ZnF_C2H2"/>
    <property type="match status" value="6"/>
</dbReference>
<name>A0A482X043_LAOST</name>
<dbReference type="GO" id="GO:0008270">
    <property type="term" value="F:zinc ion binding"/>
    <property type="evidence" value="ECO:0007669"/>
    <property type="project" value="UniProtKB-KW"/>
</dbReference>
<dbReference type="InterPro" id="IPR013087">
    <property type="entry name" value="Znf_C2H2_type"/>
</dbReference>
<feature type="compositionally biased region" description="Basic and acidic residues" evidence="2">
    <location>
        <begin position="536"/>
        <end position="548"/>
    </location>
</feature>
<feature type="compositionally biased region" description="Polar residues" evidence="2">
    <location>
        <begin position="868"/>
        <end position="877"/>
    </location>
</feature>
<dbReference type="PROSITE" id="PS00028">
    <property type="entry name" value="ZINC_FINGER_C2H2_1"/>
    <property type="match status" value="3"/>
</dbReference>
<keyword evidence="1" id="KW-0479">Metal-binding</keyword>
<feature type="region of interest" description="Disordered" evidence="2">
    <location>
        <begin position="373"/>
        <end position="435"/>
    </location>
</feature>
<evidence type="ECO:0000313" key="5">
    <source>
        <dbReference type="Proteomes" id="UP000291343"/>
    </source>
</evidence>
<dbReference type="PANTHER" id="PTHR21020">
    <property type="entry name" value="ZINC FINGER PROTEIN 800"/>
    <property type="match status" value="1"/>
</dbReference>
<feature type="region of interest" description="Disordered" evidence="2">
    <location>
        <begin position="284"/>
        <end position="312"/>
    </location>
</feature>
<keyword evidence="5" id="KW-1185">Reference proteome</keyword>
<reference evidence="4 5" key="1">
    <citation type="journal article" date="2017" name="Gigascience">
        <title>Genome sequence of the small brown planthopper, Laodelphax striatellus.</title>
        <authorList>
            <person name="Zhu J."/>
            <person name="Jiang F."/>
            <person name="Wang X."/>
            <person name="Yang P."/>
            <person name="Bao Y."/>
            <person name="Zhao W."/>
            <person name="Wang W."/>
            <person name="Lu H."/>
            <person name="Wang Q."/>
            <person name="Cui N."/>
            <person name="Li J."/>
            <person name="Chen X."/>
            <person name="Luo L."/>
            <person name="Yu J."/>
            <person name="Kang L."/>
            <person name="Cui F."/>
        </authorList>
    </citation>
    <scope>NUCLEOTIDE SEQUENCE [LARGE SCALE GENOMIC DNA]</scope>
    <source>
        <strain evidence="4">Lst14</strain>
    </source>
</reference>
<proteinExistence type="predicted"/>
<feature type="compositionally biased region" description="Low complexity" evidence="2">
    <location>
        <begin position="665"/>
        <end position="682"/>
    </location>
</feature>
<feature type="compositionally biased region" description="Gly residues" evidence="2">
    <location>
        <begin position="896"/>
        <end position="906"/>
    </location>
</feature>
<evidence type="ECO:0000256" key="2">
    <source>
        <dbReference type="SAM" id="MobiDB-lite"/>
    </source>
</evidence>
<feature type="compositionally biased region" description="Basic and acidic residues" evidence="2">
    <location>
        <begin position="633"/>
        <end position="642"/>
    </location>
</feature>
<evidence type="ECO:0000259" key="3">
    <source>
        <dbReference type="PROSITE" id="PS50157"/>
    </source>
</evidence>
<dbReference type="EMBL" id="QKKF02020373">
    <property type="protein sequence ID" value="RZF39207.1"/>
    <property type="molecule type" value="Genomic_DNA"/>
</dbReference>
<feature type="region of interest" description="Disordered" evidence="2">
    <location>
        <begin position="630"/>
        <end position="688"/>
    </location>
</feature>
<feature type="compositionally biased region" description="Low complexity" evidence="2">
    <location>
        <begin position="405"/>
        <end position="420"/>
    </location>
</feature>
<dbReference type="Proteomes" id="UP000291343">
    <property type="component" value="Unassembled WGS sequence"/>
</dbReference>
<evidence type="ECO:0000313" key="4">
    <source>
        <dbReference type="EMBL" id="RZF39207.1"/>
    </source>
</evidence>
<feature type="compositionally biased region" description="Low complexity" evidence="2">
    <location>
        <begin position="643"/>
        <end position="654"/>
    </location>
</feature>
<protein>
    <recommendedName>
        <fullName evidence="3">C2H2-type domain-containing protein</fullName>
    </recommendedName>
</protein>
<feature type="domain" description="C2H2-type" evidence="3">
    <location>
        <begin position="146"/>
        <end position="173"/>
    </location>
</feature>